<accession>A0A3B0YIH0</accession>
<dbReference type="InterPro" id="IPR002346">
    <property type="entry name" value="Mopterin_DH_FAD-bd"/>
</dbReference>
<dbReference type="SMART" id="SM01092">
    <property type="entry name" value="CO_deh_flav_C"/>
    <property type="match status" value="1"/>
</dbReference>
<dbReference type="InterPro" id="IPR016169">
    <property type="entry name" value="FAD-bd_PCMH_sub2"/>
</dbReference>
<dbReference type="InterPro" id="IPR005107">
    <property type="entry name" value="CO_DH_flav_C"/>
</dbReference>
<dbReference type="AlphaFoldDB" id="A0A3B0YIH0"/>
<dbReference type="InterPro" id="IPR016166">
    <property type="entry name" value="FAD-bd_PCMH"/>
</dbReference>
<dbReference type="Gene3D" id="3.30.465.10">
    <property type="match status" value="2"/>
</dbReference>
<dbReference type="PANTHER" id="PTHR42659:SF9">
    <property type="entry name" value="XANTHINE DEHYDROGENASE FAD-BINDING SUBUNIT XDHB-RELATED"/>
    <property type="match status" value="1"/>
</dbReference>
<feature type="domain" description="FAD-binding PCMH-type" evidence="1">
    <location>
        <begin position="4"/>
        <end position="227"/>
    </location>
</feature>
<dbReference type="EMBL" id="UOFK01000182">
    <property type="protein sequence ID" value="VAW79191.1"/>
    <property type="molecule type" value="Genomic_DNA"/>
</dbReference>
<dbReference type="Pfam" id="PF03450">
    <property type="entry name" value="CO_deh_flav_C"/>
    <property type="match status" value="1"/>
</dbReference>
<dbReference type="PROSITE" id="PS51387">
    <property type="entry name" value="FAD_PCMH"/>
    <property type="match status" value="1"/>
</dbReference>
<reference evidence="2" key="1">
    <citation type="submission" date="2018-06" db="EMBL/GenBank/DDBJ databases">
        <authorList>
            <person name="Zhirakovskaya E."/>
        </authorList>
    </citation>
    <scope>NUCLEOTIDE SEQUENCE</scope>
</reference>
<protein>
    <submittedName>
        <fullName evidence="2">Periplasmic aromatic aldehyde oxidoreductase, FAD binding subunit YagS</fullName>
    </submittedName>
</protein>
<dbReference type="GO" id="GO:0071949">
    <property type="term" value="F:FAD binding"/>
    <property type="evidence" value="ECO:0007669"/>
    <property type="project" value="InterPro"/>
</dbReference>
<dbReference type="Gene3D" id="3.30.390.50">
    <property type="entry name" value="CO dehydrogenase flavoprotein, C-terminal domain"/>
    <property type="match status" value="1"/>
</dbReference>
<gene>
    <name evidence="2" type="ORF">MNBD_GAMMA13-961</name>
</gene>
<dbReference type="Gene3D" id="3.30.43.10">
    <property type="entry name" value="Uridine Diphospho-n-acetylenolpyruvylglucosamine Reductase, domain 2"/>
    <property type="match status" value="1"/>
</dbReference>
<dbReference type="InterPro" id="IPR051312">
    <property type="entry name" value="Diverse_Substr_Oxidored"/>
</dbReference>
<organism evidence="2">
    <name type="scientific">hydrothermal vent metagenome</name>
    <dbReference type="NCBI Taxonomy" id="652676"/>
    <lineage>
        <taxon>unclassified sequences</taxon>
        <taxon>metagenomes</taxon>
        <taxon>ecological metagenomes</taxon>
    </lineage>
</organism>
<dbReference type="GO" id="GO:0016491">
    <property type="term" value="F:oxidoreductase activity"/>
    <property type="evidence" value="ECO:0007669"/>
    <property type="project" value="InterPro"/>
</dbReference>
<proteinExistence type="predicted"/>
<name>A0A3B0YIH0_9ZZZZ</name>
<dbReference type="Pfam" id="PF00941">
    <property type="entry name" value="FAD_binding_5"/>
    <property type="match status" value="1"/>
</dbReference>
<dbReference type="PANTHER" id="PTHR42659">
    <property type="entry name" value="XANTHINE DEHYDROGENASE SUBUNIT C-RELATED"/>
    <property type="match status" value="1"/>
</dbReference>
<dbReference type="InterPro" id="IPR036683">
    <property type="entry name" value="CO_DH_flav_C_dom_sf"/>
</dbReference>
<evidence type="ECO:0000313" key="2">
    <source>
        <dbReference type="EMBL" id="VAW79191.1"/>
    </source>
</evidence>
<dbReference type="SUPFAM" id="SSF55447">
    <property type="entry name" value="CO dehydrogenase flavoprotein C-terminal domain-like"/>
    <property type="match status" value="1"/>
</dbReference>
<sequence>MAKDMMTRFELYQPADIAGALELAGKLGPDGWLIAGGQDSLDWFKDRAKRPGAVVDLSRIESMRGIRETDSGLEIGALVTVTEIEENTLIKNRYAVLADAASRVASPQIRNVGTIGGNVCQDTRCWYYRSGIDCYRAGGSTCYADTPEGMNREHCLFGADRCVAVSPSDLAPALVVLDASMVIQNKAGERTVSAQDFFIGPDTDIERMTVIEAGEILTAIRIPNTWAGARFYFEKVADRNTWDFALVNVAAAIQIENDIIQDIRIACGGVECVPRRMSVAEDIARGSAKNEETARLAAGSAARGAVPLNYNHFKISLLENLVLRAIRDS</sequence>
<dbReference type="InterPro" id="IPR016167">
    <property type="entry name" value="FAD-bd_PCMH_sub1"/>
</dbReference>
<evidence type="ECO:0000259" key="1">
    <source>
        <dbReference type="PROSITE" id="PS51387"/>
    </source>
</evidence>
<dbReference type="InterPro" id="IPR036318">
    <property type="entry name" value="FAD-bd_PCMH-like_sf"/>
</dbReference>
<dbReference type="SUPFAM" id="SSF56176">
    <property type="entry name" value="FAD-binding/transporter-associated domain-like"/>
    <property type="match status" value="1"/>
</dbReference>